<name>A0ABS6IP51_9HYPH</name>
<dbReference type="PANTHER" id="PTHR30024:SF47">
    <property type="entry name" value="TAURINE-BINDING PERIPLASMIC PROTEIN"/>
    <property type="match status" value="1"/>
</dbReference>
<dbReference type="EMBL" id="JAHOPB010000002">
    <property type="protein sequence ID" value="MBU8875749.1"/>
    <property type="molecule type" value="Genomic_DNA"/>
</dbReference>
<evidence type="ECO:0000313" key="6">
    <source>
        <dbReference type="Proteomes" id="UP000727907"/>
    </source>
</evidence>
<dbReference type="RefSeq" id="WP_216964045.1">
    <property type="nucleotide sequence ID" value="NZ_JAHOPB010000002.1"/>
</dbReference>
<evidence type="ECO:0000256" key="4">
    <source>
        <dbReference type="SAM" id="SignalP"/>
    </source>
</evidence>
<dbReference type="Proteomes" id="UP000727907">
    <property type="component" value="Unassembled WGS sequence"/>
</dbReference>
<keyword evidence="3 4" id="KW-0732">Signal</keyword>
<comment type="subcellular location">
    <subcellularLocation>
        <location evidence="1">Periplasm</location>
    </subcellularLocation>
</comment>
<comment type="similarity">
    <text evidence="2">Belongs to the bacterial solute-binding protein SsuA/TauA family.</text>
</comment>
<dbReference type="InterPro" id="IPR011852">
    <property type="entry name" value="TRAP_TAXI"/>
</dbReference>
<gene>
    <name evidence="5" type="ORF">KQ910_18390</name>
</gene>
<evidence type="ECO:0000256" key="2">
    <source>
        <dbReference type="ARBA" id="ARBA00010742"/>
    </source>
</evidence>
<accession>A0ABS6IP51</accession>
<protein>
    <submittedName>
        <fullName evidence="5">TAXI family TRAP transporter solute-binding subunit</fullName>
    </submittedName>
</protein>
<comment type="caution">
    <text evidence="5">The sequence shown here is derived from an EMBL/GenBank/DDBJ whole genome shotgun (WGS) entry which is preliminary data.</text>
</comment>
<organism evidence="5 6">
    <name type="scientific">Reyranella humidisoli</name>
    <dbReference type="NCBI Taxonomy" id="2849149"/>
    <lineage>
        <taxon>Bacteria</taxon>
        <taxon>Pseudomonadati</taxon>
        <taxon>Pseudomonadota</taxon>
        <taxon>Alphaproteobacteria</taxon>
        <taxon>Hyphomicrobiales</taxon>
        <taxon>Reyranellaceae</taxon>
        <taxon>Reyranella</taxon>
    </lineage>
</organism>
<evidence type="ECO:0000313" key="5">
    <source>
        <dbReference type="EMBL" id="MBU8875749.1"/>
    </source>
</evidence>
<dbReference type="NCBIfam" id="TIGR02122">
    <property type="entry name" value="TRAP_TAXI"/>
    <property type="match status" value="1"/>
</dbReference>
<proteinExistence type="inferred from homology"/>
<feature type="signal peptide" evidence="4">
    <location>
        <begin position="1"/>
        <end position="22"/>
    </location>
</feature>
<keyword evidence="6" id="KW-1185">Reference proteome</keyword>
<reference evidence="5 6" key="1">
    <citation type="submission" date="2021-06" db="EMBL/GenBank/DDBJ databases">
        <authorList>
            <person name="Lee D.H."/>
        </authorList>
    </citation>
    <scope>NUCLEOTIDE SEQUENCE [LARGE SCALE GENOMIC DNA]</scope>
    <source>
        <strain evidence="5 6">MMS21-HV4-11</strain>
    </source>
</reference>
<evidence type="ECO:0000256" key="1">
    <source>
        <dbReference type="ARBA" id="ARBA00004418"/>
    </source>
</evidence>
<dbReference type="Pfam" id="PF16868">
    <property type="entry name" value="NMT1_3"/>
    <property type="match status" value="1"/>
</dbReference>
<dbReference type="PANTHER" id="PTHR30024">
    <property type="entry name" value="ALIPHATIC SULFONATES-BINDING PROTEIN-RELATED"/>
    <property type="match status" value="1"/>
</dbReference>
<feature type="chain" id="PRO_5047094725" evidence="4">
    <location>
        <begin position="23"/>
        <end position="381"/>
    </location>
</feature>
<sequence>MFRRTVATGAALALLVAVPAFGQAIPKEMSWTAYDTGSSGFNIAVAIGQQFKNVLGTDVRVLPSGNDTGRLAPVKANRAVISQMGIGTYFAQEGVFEFGTRSWGPQATRLIMAATACNGLGLAVAKDTGVKEVKDLKGKRLGIVVGSPALSQGVIALIAFGGLTEKDMTPVQFSSNNAMWKGLINNEVDALLTSTISGQSKEADSSPRGIMFPPMPATDKEGWARVHKKAPYFVPVKATCGAGGLSPQTPVEMAGYAYPIFMTYADRSADTIYAITKAMIDTFDAYKGGAPGAEGMALSLQNLTWVVPYHDGTIRAFKEKGVWTDSAQKHNDNLVKRQQVMIDAWKAYATGAPSDDKAFAEGWLKARGAALQKAGMDVVFE</sequence>
<evidence type="ECO:0000256" key="3">
    <source>
        <dbReference type="ARBA" id="ARBA00022729"/>
    </source>
</evidence>